<comment type="caution">
    <text evidence="2">The sequence shown here is derived from an EMBL/GenBank/DDBJ whole genome shotgun (WGS) entry which is preliminary data.</text>
</comment>
<evidence type="ECO:0000313" key="3">
    <source>
        <dbReference type="Proteomes" id="UP000582981"/>
    </source>
</evidence>
<dbReference type="InterPro" id="IPR005321">
    <property type="entry name" value="Peptidase_S58_DmpA"/>
</dbReference>
<protein>
    <submittedName>
        <fullName evidence="2">P1 family peptidase</fullName>
    </submittedName>
</protein>
<comment type="similarity">
    <text evidence="1">Belongs to the peptidase S58 family.</text>
</comment>
<dbReference type="Proteomes" id="UP000582981">
    <property type="component" value="Unassembled WGS sequence"/>
</dbReference>
<dbReference type="PANTHER" id="PTHR36512">
    <property type="entry name" value="D-AMINOPEPTIDASE"/>
    <property type="match status" value="1"/>
</dbReference>
<dbReference type="CDD" id="cd02252">
    <property type="entry name" value="nylC_like"/>
    <property type="match status" value="1"/>
</dbReference>
<dbReference type="EMBL" id="JACAPU010000005">
    <property type="protein sequence ID" value="NWB45724.1"/>
    <property type="molecule type" value="Genomic_DNA"/>
</dbReference>
<dbReference type="Pfam" id="PF03576">
    <property type="entry name" value="Peptidase_S58"/>
    <property type="match status" value="1"/>
</dbReference>
<accession>A0A7Y7WAE1</accession>
<dbReference type="SUPFAM" id="SSF56266">
    <property type="entry name" value="DmpA/ArgJ-like"/>
    <property type="match status" value="1"/>
</dbReference>
<dbReference type="PANTHER" id="PTHR36512:SF3">
    <property type="entry name" value="BLR5678 PROTEIN"/>
    <property type="match status" value="1"/>
</dbReference>
<name>A0A7Y7WAE1_9PSED</name>
<reference evidence="2 3" key="1">
    <citation type="submission" date="2020-04" db="EMBL/GenBank/DDBJ databases">
        <title>Molecular characterization of pseudomonads from Agaricus bisporus reveal novel blotch 2 pathogens in Western Europe.</title>
        <authorList>
            <person name="Taparia T."/>
            <person name="Krijger M."/>
            <person name="Haynes E."/>
            <person name="Elpinstone J.G."/>
            <person name="Noble R."/>
            <person name="Van Der Wolf J."/>
        </authorList>
    </citation>
    <scope>NUCLEOTIDE SEQUENCE [LARGE SCALE GENOMIC DNA]</scope>
    <source>
        <strain evidence="2 3">F1001</strain>
    </source>
</reference>
<dbReference type="Gene3D" id="3.60.70.12">
    <property type="entry name" value="L-amino peptidase D-ALA esterase/amidase"/>
    <property type="match status" value="1"/>
</dbReference>
<gene>
    <name evidence="2" type="ORF">HX829_04390</name>
</gene>
<organism evidence="2 3">
    <name type="scientific">Pseudomonas gingeri</name>
    <dbReference type="NCBI Taxonomy" id="117681"/>
    <lineage>
        <taxon>Bacteria</taxon>
        <taxon>Pseudomonadati</taxon>
        <taxon>Pseudomonadota</taxon>
        <taxon>Gammaproteobacteria</taxon>
        <taxon>Pseudomonadales</taxon>
        <taxon>Pseudomonadaceae</taxon>
        <taxon>Pseudomonas</taxon>
    </lineage>
</organism>
<evidence type="ECO:0000256" key="1">
    <source>
        <dbReference type="ARBA" id="ARBA00007068"/>
    </source>
</evidence>
<dbReference type="GO" id="GO:0004177">
    <property type="term" value="F:aminopeptidase activity"/>
    <property type="evidence" value="ECO:0007669"/>
    <property type="project" value="TreeGrafter"/>
</dbReference>
<dbReference type="InterPro" id="IPR016117">
    <property type="entry name" value="ArgJ-like_dom_sf"/>
</dbReference>
<dbReference type="RefSeq" id="WP_100941601.1">
    <property type="nucleotide sequence ID" value="NZ_JACAPU010000005.1"/>
</dbReference>
<evidence type="ECO:0000313" key="2">
    <source>
        <dbReference type="EMBL" id="NWB45724.1"/>
    </source>
</evidence>
<dbReference type="AlphaFoldDB" id="A0A7Y7WAE1"/>
<proteinExistence type="inferred from homology"/>
<sequence length="336" mass="34036">MPQPGSRNLLTDVPGVYVGHATDEHVDTGVTVIRTDGAWTASVDIRGGGPGGRESAALEPENMVGQLHALVFAGGSVFGLGAADAVAAALSQQEVGLHLKPGAPAIPIVPAAVLHDLANGGDKSWGLEPPYRRLGFEALQNAAQAFAQGSVGAGRGAMAGVLKGGLGSASLVLGDGLVVAALVVANPIGSVYMPDGETFWAWPWEIAGEFGGGRPGAPMDASDPMPELSRLDSMGRLQAGANTTLVAVACNARLSTAECKRVAIMAQDGIARAVRPAHLPFDGDTVFAMASGAVELVDGPRRQVQIGCIGSAAADCVARAIARGVFEARRDAPAGL</sequence>